<sequence>MIEDYVCLDGYRALAKALAEMSPEEIIEEVKKSGLRGRGGAGFPTGLKWQFTYQASGSPKYLVCNFDEGDPGAFMNRSEVEGDPHALLEGMVIGAYAIGAHQGFIYGRAEYPLAIQRLKRAIAQAEEWGLLGDDILGSGFSFHIAIKEGAGAFVCGEETALMASIEGRRGMPRPRPPFPAQSGLWGKPTLINNVGTFFNIPLILSKGADWFASIGT</sequence>
<comment type="similarity">
    <text evidence="1">Belongs to the complex I 51 kDa subunit family.</text>
</comment>
<feature type="domain" description="NADH-ubiquinone oxidoreductase 51kDa subunit FMN-binding" evidence="6">
    <location>
        <begin position="30"/>
        <end position="201"/>
    </location>
</feature>
<dbReference type="InterPro" id="IPR011538">
    <property type="entry name" value="Nuo51_FMN-bd"/>
</dbReference>
<dbReference type="GO" id="GO:0051539">
    <property type="term" value="F:4 iron, 4 sulfur cluster binding"/>
    <property type="evidence" value="ECO:0007669"/>
    <property type="project" value="UniProtKB-KW"/>
</dbReference>
<evidence type="ECO:0000259" key="6">
    <source>
        <dbReference type="Pfam" id="PF01512"/>
    </source>
</evidence>
<evidence type="ECO:0000256" key="3">
    <source>
        <dbReference type="ARBA" id="ARBA00022723"/>
    </source>
</evidence>
<keyword evidence="5" id="KW-0411">Iron-sulfur</keyword>
<gene>
    <name evidence="7" type="ORF">S01H1_80830</name>
</gene>
<dbReference type="EMBL" id="BARS01054626">
    <property type="protein sequence ID" value="GAG50395.1"/>
    <property type="molecule type" value="Genomic_DNA"/>
</dbReference>
<keyword evidence="3" id="KW-0479">Metal-binding</keyword>
<dbReference type="Gene3D" id="6.10.250.1450">
    <property type="match status" value="1"/>
</dbReference>
<name>X0Y3Q4_9ZZZZ</name>
<dbReference type="InterPro" id="IPR037225">
    <property type="entry name" value="Nuo51_FMN-bd_sf"/>
</dbReference>
<dbReference type="PANTHER" id="PTHR43578:SF3">
    <property type="entry name" value="NADH-QUINONE OXIDOREDUCTASE SUBUNIT F"/>
    <property type="match status" value="1"/>
</dbReference>
<accession>X0Y3Q4</accession>
<proteinExistence type="inferred from homology"/>
<dbReference type="FunFam" id="3.40.50.11540:FF:000001">
    <property type="entry name" value="NADH dehydrogenase [ubiquinone] flavoprotein 1, mitochondrial"/>
    <property type="match status" value="1"/>
</dbReference>
<evidence type="ECO:0000313" key="7">
    <source>
        <dbReference type="EMBL" id="GAG50395.1"/>
    </source>
</evidence>
<evidence type="ECO:0000256" key="5">
    <source>
        <dbReference type="ARBA" id="ARBA00023014"/>
    </source>
</evidence>
<keyword evidence="2" id="KW-0004">4Fe-4S</keyword>
<evidence type="ECO:0000256" key="4">
    <source>
        <dbReference type="ARBA" id="ARBA00023004"/>
    </source>
</evidence>
<organism evidence="7">
    <name type="scientific">marine sediment metagenome</name>
    <dbReference type="NCBI Taxonomy" id="412755"/>
    <lineage>
        <taxon>unclassified sequences</taxon>
        <taxon>metagenomes</taxon>
        <taxon>ecological metagenomes</taxon>
    </lineage>
</organism>
<dbReference type="AlphaFoldDB" id="X0Y3Q4"/>
<dbReference type="PANTHER" id="PTHR43578">
    <property type="entry name" value="NADH-QUINONE OXIDOREDUCTASE SUBUNIT F"/>
    <property type="match status" value="1"/>
</dbReference>
<protein>
    <recommendedName>
        <fullName evidence="6">NADH-ubiquinone oxidoreductase 51kDa subunit FMN-binding domain-containing protein</fullName>
    </recommendedName>
</protein>
<comment type="caution">
    <text evidence="7">The sequence shown here is derived from an EMBL/GenBank/DDBJ whole genome shotgun (WGS) entry which is preliminary data.</text>
</comment>
<dbReference type="GO" id="GO:0046872">
    <property type="term" value="F:metal ion binding"/>
    <property type="evidence" value="ECO:0007669"/>
    <property type="project" value="UniProtKB-KW"/>
</dbReference>
<dbReference type="Gene3D" id="3.40.50.11540">
    <property type="entry name" value="NADH-ubiquinone oxidoreductase 51kDa subunit"/>
    <property type="match status" value="1"/>
</dbReference>
<evidence type="ECO:0000256" key="2">
    <source>
        <dbReference type="ARBA" id="ARBA00022485"/>
    </source>
</evidence>
<keyword evidence="4" id="KW-0408">Iron</keyword>
<evidence type="ECO:0000256" key="1">
    <source>
        <dbReference type="ARBA" id="ARBA00007523"/>
    </source>
</evidence>
<feature type="non-terminal residue" evidence="7">
    <location>
        <position position="216"/>
    </location>
</feature>
<dbReference type="Pfam" id="PF01512">
    <property type="entry name" value="Complex1_51K"/>
    <property type="match status" value="1"/>
</dbReference>
<reference evidence="7" key="1">
    <citation type="journal article" date="2014" name="Front. Microbiol.">
        <title>High frequency of phylogenetically diverse reductive dehalogenase-homologous genes in deep subseafloor sedimentary metagenomes.</title>
        <authorList>
            <person name="Kawai M."/>
            <person name="Futagami T."/>
            <person name="Toyoda A."/>
            <person name="Takaki Y."/>
            <person name="Nishi S."/>
            <person name="Hori S."/>
            <person name="Arai W."/>
            <person name="Tsubouchi T."/>
            <person name="Morono Y."/>
            <person name="Uchiyama I."/>
            <person name="Ito T."/>
            <person name="Fujiyama A."/>
            <person name="Inagaki F."/>
            <person name="Takami H."/>
        </authorList>
    </citation>
    <scope>NUCLEOTIDE SEQUENCE</scope>
    <source>
        <strain evidence="7">Expedition CK06-06</strain>
    </source>
</reference>
<dbReference type="SUPFAM" id="SSF142019">
    <property type="entry name" value="Nqo1 FMN-binding domain-like"/>
    <property type="match status" value="1"/>
</dbReference>